<sequence>MREERDPTDLGLSPAPAEPPSSPGPVPHICDNGWRGENERGDVIPCYICRPYLKRGYKR</sequence>
<feature type="region of interest" description="Disordered" evidence="1">
    <location>
        <begin position="1"/>
        <end position="30"/>
    </location>
</feature>
<comment type="caution">
    <text evidence="2">The sequence shown here is derived from an EMBL/GenBank/DDBJ whole genome shotgun (WGS) entry which is preliminary data.</text>
</comment>
<keyword evidence="3" id="KW-1185">Reference proteome</keyword>
<reference evidence="2 3" key="1">
    <citation type="submission" date="2023-07" db="EMBL/GenBank/DDBJ databases">
        <title>Sequencing the genomes of 1000 actinobacteria strains.</title>
        <authorList>
            <person name="Klenk H.-P."/>
        </authorList>
    </citation>
    <scope>NUCLEOTIDE SEQUENCE [LARGE SCALE GENOMIC DNA]</scope>
    <source>
        <strain evidence="2 3">DSM 20167</strain>
    </source>
</reference>
<evidence type="ECO:0000256" key="1">
    <source>
        <dbReference type="SAM" id="MobiDB-lite"/>
    </source>
</evidence>
<gene>
    <name evidence="2" type="ORF">J2S64_003762</name>
</gene>
<proteinExistence type="predicted"/>
<dbReference type="EMBL" id="JAVDYI010000001">
    <property type="protein sequence ID" value="MDR7360071.1"/>
    <property type="molecule type" value="Genomic_DNA"/>
</dbReference>
<name>A0ABU2BP77_9MICC</name>
<evidence type="ECO:0000313" key="2">
    <source>
        <dbReference type="EMBL" id="MDR7360071.1"/>
    </source>
</evidence>
<dbReference type="Proteomes" id="UP001183817">
    <property type="component" value="Unassembled WGS sequence"/>
</dbReference>
<accession>A0ABU2BP77</accession>
<protein>
    <submittedName>
        <fullName evidence="2">Uncharacterized protein</fullName>
    </submittedName>
</protein>
<organism evidence="2 3">
    <name type="scientific">Paeniglutamicibacter sulfureus</name>
    <dbReference type="NCBI Taxonomy" id="43666"/>
    <lineage>
        <taxon>Bacteria</taxon>
        <taxon>Bacillati</taxon>
        <taxon>Actinomycetota</taxon>
        <taxon>Actinomycetes</taxon>
        <taxon>Micrococcales</taxon>
        <taxon>Micrococcaceae</taxon>
        <taxon>Paeniglutamicibacter</taxon>
    </lineage>
</organism>
<feature type="compositionally biased region" description="Pro residues" evidence="1">
    <location>
        <begin position="16"/>
        <end position="26"/>
    </location>
</feature>
<evidence type="ECO:0000313" key="3">
    <source>
        <dbReference type="Proteomes" id="UP001183817"/>
    </source>
</evidence>